<accession>A0A9P3LMJ4</accession>
<feature type="region of interest" description="Disordered" evidence="1">
    <location>
        <begin position="62"/>
        <end position="98"/>
    </location>
</feature>
<evidence type="ECO:0000313" key="3">
    <source>
        <dbReference type="Proteomes" id="UP000703269"/>
    </source>
</evidence>
<dbReference type="EMBL" id="BPQB01000108">
    <property type="protein sequence ID" value="GJE99417.1"/>
    <property type="molecule type" value="Genomic_DNA"/>
</dbReference>
<evidence type="ECO:0000313" key="2">
    <source>
        <dbReference type="EMBL" id="GJE99417.1"/>
    </source>
</evidence>
<dbReference type="Proteomes" id="UP000703269">
    <property type="component" value="Unassembled WGS sequence"/>
</dbReference>
<name>A0A9P3LMJ4_9APHY</name>
<keyword evidence="3" id="KW-1185">Reference proteome</keyword>
<evidence type="ECO:0000256" key="1">
    <source>
        <dbReference type="SAM" id="MobiDB-lite"/>
    </source>
</evidence>
<gene>
    <name evidence="2" type="ORF">PsYK624_156790</name>
</gene>
<comment type="caution">
    <text evidence="2">The sequence shown here is derived from an EMBL/GenBank/DDBJ whole genome shotgun (WGS) entry which is preliminary data.</text>
</comment>
<reference evidence="2 3" key="1">
    <citation type="submission" date="2021-08" db="EMBL/GenBank/DDBJ databases">
        <title>Draft Genome Sequence of Phanerochaete sordida strain YK-624.</title>
        <authorList>
            <person name="Mori T."/>
            <person name="Dohra H."/>
            <person name="Suzuki T."/>
            <person name="Kawagishi H."/>
            <person name="Hirai H."/>
        </authorList>
    </citation>
    <scope>NUCLEOTIDE SEQUENCE [LARGE SCALE GENOMIC DNA]</scope>
    <source>
        <strain evidence="2 3">YK-624</strain>
    </source>
</reference>
<feature type="compositionally biased region" description="Acidic residues" evidence="1">
    <location>
        <begin position="68"/>
        <end position="88"/>
    </location>
</feature>
<protein>
    <submittedName>
        <fullName evidence="2">Uncharacterized protein</fullName>
    </submittedName>
</protein>
<proteinExistence type="predicted"/>
<dbReference type="AlphaFoldDB" id="A0A9P3LMJ4"/>
<sequence>MADDFGHRTRAARACVHAAVSHLRLLWRAAALGRSTREKAIVSSIPTDSIDRTCPHLRSDNVALTDQHDEDVAEDDHGVDDDSDENEETVTVQEAAVPRREMSWNARGVDYCGDACEEDRRTGFLGLHIVTF</sequence>
<organism evidence="2 3">
    <name type="scientific">Phanerochaete sordida</name>
    <dbReference type="NCBI Taxonomy" id="48140"/>
    <lineage>
        <taxon>Eukaryota</taxon>
        <taxon>Fungi</taxon>
        <taxon>Dikarya</taxon>
        <taxon>Basidiomycota</taxon>
        <taxon>Agaricomycotina</taxon>
        <taxon>Agaricomycetes</taxon>
        <taxon>Polyporales</taxon>
        <taxon>Phanerochaetaceae</taxon>
        <taxon>Phanerochaete</taxon>
    </lineage>
</organism>